<proteinExistence type="predicted"/>
<dbReference type="RefSeq" id="WP_344088637.1">
    <property type="nucleotide sequence ID" value="NZ_BAAALS010000055.1"/>
</dbReference>
<evidence type="ECO:0000313" key="3">
    <source>
        <dbReference type="Proteomes" id="UP001500655"/>
    </source>
</evidence>
<organism evidence="2 3">
    <name type="scientific">Luedemannella helvata</name>
    <dbReference type="NCBI Taxonomy" id="349315"/>
    <lineage>
        <taxon>Bacteria</taxon>
        <taxon>Bacillati</taxon>
        <taxon>Actinomycetota</taxon>
        <taxon>Actinomycetes</taxon>
        <taxon>Micromonosporales</taxon>
        <taxon>Micromonosporaceae</taxon>
        <taxon>Luedemannella</taxon>
    </lineage>
</organism>
<reference evidence="3" key="1">
    <citation type="journal article" date="2019" name="Int. J. Syst. Evol. Microbiol.">
        <title>The Global Catalogue of Microorganisms (GCM) 10K type strain sequencing project: providing services to taxonomists for standard genome sequencing and annotation.</title>
        <authorList>
            <consortium name="The Broad Institute Genomics Platform"/>
            <consortium name="The Broad Institute Genome Sequencing Center for Infectious Disease"/>
            <person name="Wu L."/>
            <person name="Ma J."/>
        </authorList>
    </citation>
    <scope>NUCLEOTIDE SEQUENCE [LARGE SCALE GENOMIC DNA]</scope>
    <source>
        <strain evidence="3">JCM 13249</strain>
    </source>
</reference>
<keyword evidence="1" id="KW-1133">Transmembrane helix</keyword>
<sequence length="159" mass="17865">MVVPLIAYIVAGLVAAALVGVVVAYWPKIMGWARDSLLPWADEHLPEFAGVIRQAFQTLDNVVVEVRQAVRSAWRRLRNVLLKETAEFVQLFNHGWAVEITSWLANRQNAEKPVVKVVTQQQLDYDDLPPDIRAQLIHDDLSEGSLDVTAARDRLLESA</sequence>
<evidence type="ECO:0000256" key="1">
    <source>
        <dbReference type="SAM" id="Phobius"/>
    </source>
</evidence>
<keyword evidence="1" id="KW-0812">Transmembrane</keyword>
<dbReference type="EMBL" id="BAAALS010000055">
    <property type="protein sequence ID" value="GAA1777564.1"/>
    <property type="molecule type" value="Genomic_DNA"/>
</dbReference>
<keyword evidence="3" id="KW-1185">Reference proteome</keyword>
<protein>
    <submittedName>
        <fullName evidence="2">Uncharacterized protein</fullName>
    </submittedName>
</protein>
<evidence type="ECO:0000313" key="2">
    <source>
        <dbReference type="EMBL" id="GAA1777564.1"/>
    </source>
</evidence>
<gene>
    <name evidence="2" type="ORF">GCM10009681_55950</name>
</gene>
<keyword evidence="1" id="KW-0472">Membrane</keyword>
<accession>A0ABP4XJ30</accession>
<feature type="transmembrane region" description="Helical" evidence="1">
    <location>
        <begin position="6"/>
        <end position="26"/>
    </location>
</feature>
<dbReference type="Proteomes" id="UP001500655">
    <property type="component" value="Unassembled WGS sequence"/>
</dbReference>
<comment type="caution">
    <text evidence="2">The sequence shown here is derived from an EMBL/GenBank/DDBJ whole genome shotgun (WGS) entry which is preliminary data.</text>
</comment>
<name>A0ABP4XJ30_9ACTN</name>